<evidence type="ECO:0000313" key="5">
    <source>
        <dbReference type="Proteomes" id="UP000796761"/>
    </source>
</evidence>
<dbReference type="PANTHER" id="PTHR31095">
    <property type="entry name" value="RIKEN CDNA 9930021J03 GENE"/>
    <property type="match status" value="1"/>
</dbReference>
<dbReference type="CDD" id="cd04369">
    <property type="entry name" value="Bromodomain"/>
    <property type="match status" value="1"/>
</dbReference>
<organism evidence="4 5">
    <name type="scientific">Zosterops borbonicus</name>
    <dbReference type="NCBI Taxonomy" id="364589"/>
    <lineage>
        <taxon>Eukaryota</taxon>
        <taxon>Metazoa</taxon>
        <taxon>Chordata</taxon>
        <taxon>Craniata</taxon>
        <taxon>Vertebrata</taxon>
        <taxon>Euteleostomi</taxon>
        <taxon>Archelosauria</taxon>
        <taxon>Archosauria</taxon>
        <taxon>Dinosauria</taxon>
        <taxon>Saurischia</taxon>
        <taxon>Theropoda</taxon>
        <taxon>Coelurosauria</taxon>
        <taxon>Aves</taxon>
        <taxon>Neognathae</taxon>
        <taxon>Neoaves</taxon>
        <taxon>Telluraves</taxon>
        <taxon>Australaves</taxon>
        <taxon>Passeriformes</taxon>
        <taxon>Sylvioidea</taxon>
        <taxon>Zosteropidae</taxon>
        <taxon>Zosterops</taxon>
    </lineage>
</organism>
<dbReference type="InterPro" id="IPR040214">
    <property type="entry name" value="BRD10"/>
</dbReference>
<dbReference type="Proteomes" id="UP000796761">
    <property type="component" value="Unassembled WGS sequence"/>
</dbReference>
<dbReference type="EMBL" id="SWJQ01000922">
    <property type="protein sequence ID" value="TRZ10164.1"/>
    <property type="molecule type" value="Genomic_DNA"/>
</dbReference>
<comment type="caution">
    <text evidence="4">The sequence shown here is derived from an EMBL/GenBank/DDBJ whole genome shotgun (WGS) entry which is preliminary data.</text>
</comment>
<evidence type="ECO:0000313" key="4">
    <source>
        <dbReference type="EMBL" id="TRZ10164.1"/>
    </source>
</evidence>
<dbReference type="PANTHER" id="PTHR31095:SF3">
    <property type="entry name" value="RIKEN CDNA 9930021J03 GENE"/>
    <property type="match status" value="1"/>
</dbReference>
<feature type="region of interest" description="Disordered" evidence="2">
    <location>
        <begin position="1"/>
        <end position="61"/>
    </location>
</feature>
<protein>
    <recommendedName>
        <fullName evidence="3">Bromo domain-containing protein</fullName>
    </recommendedName>
</protein>
<dbReference type="InterPro" id="IPR001487">
    <property type="entry name" value="Bromodomain"/>
</dbReference>
<evidence type="ECO:0000259" key="3">
    <source>
        <dbReference type="Pfam" id="PF00439"/>
    </source>
</evidence>
<dbReference type="SUPFAM" id="SSF47370">
    <property type="entry name" value="Bromodomain"/>
    <property type="match status" value="1"/>
</dbReference>
<dbReference type="InterPro" id="IPR036427">
    <property type="entry name" value="Bromodomain-like_sf"/>
</dbReference>
<proteinExistence type="predicted"/>
<dbReference type="Pfam" id="PF00439">
    <property type="entry name" value="Bromodomain"/>
    <property type="match status" value="1"/>
</dbReference>
<feature type="compositionally biased region" description="Basic and acidic residues" evidence="2">
    <location>
        <begin position="37"/>
        <end position="54"/>
    </location>
</feature>
<name>A0A8K1G238_9PASS</name>
<evidence type="ECO:0000256" key="1">
    <source>
        <dbReference type="ARBA" id="ARBA00023117"/>
    </source>
</evidence>
<sequence length="250" mass="28042">MRRPGGAKRRSARQMPENGPGAGDMESGEELSADRPSGLREGMEEPEKADDEGGKSAWQQSLSPELQQGYRILREFLLEKYRPLTAPFLKPLADQASSGEEGAGSLSGRKSSQSLQQLPAGIWLLKMEEKFSSGQYTGIADFVCDFRLMLETCYRLHGVDHWLSKQAQKLEMMLEQKLALLSRHLREKTSLTVTSRGCCGQDDEKTTACISTRRRSTPRNIVGLSTGMFESVMVQVLRQEEQLRAKEEKR</sequence>
<reference evidence="4" key="1">
    <citation type="submission" date="2019-04" db="EMBL/GenBank/DDBJ databases">
        <title>Genome assembly of Zosterops borbonicus 15179.</title>
        <authorList>
            <person name="Leroy T."/>
            <person name="Anselmetti Y."/>
            <person name="Tilak M.-K."/>
            <person name="Nabholz B."/>
        </authorList>
    </citation>
    <scope>NUCLEOTIDE SEQUENCE</scope>
    <source>
        <strain evidence="4">HGM_15179</strain>
        <tissue evidence="4">Muscle</tissue>
    </source>
</reference>
<feature type="domain" description="Bromo" evidence="3">
    <location>
        <begin position="126"/>
        <end position="169"/>
    </location>
</feature>
<feature type="compositionally biased region" description="Basic residues" evidence="2">
    <location>
        <begin position="1"/>
        <end position="12"/>
    </location>
</feature>
<keyword evidence="1" id="KW-0103">Bromodomain</keyword>
<accession>A0A8K1G238</accession>
<dbReference type="AlphaFoldDB" id="A0A8K1G238"/>
<dbReference type="OrthoDB" id="21449at2759"/>
<gene>
    <name evidence="4" type="ORF">HGM15179_016939</name>
</gene>
<keyword evidence="5" id="KW-1185">Reference proteome</keyword>
<dbReference type="Gene3D" id="1.20.920.10">
    <property type="entry name" value="Bromodomain-like"/>
    <property type="match status" value="1"/>
</dbReference>
<evidence type="ECO:0000256" key="2">
    <source>
        <dbReference type="SAM" id="MobiDB-lite"/>
    </source>
</evidence>